<dbReference type="CDD" id="cd10001">
    <property type="entry name" value="HDAC_classII_APAH"/>
    <property type="match status" value="1"/>
</dbReference>
<keyword evidence="5" id="KW-0862">Zinc</keyword>
<evidence type="ECO:0000313" key="8">
    <source>
        <dbReference type="Proteomes" id="UP000632828"/>
    </source>
</evidence>
<dbReference type="Gene3D" id="3.40.800.20">
    <property type="entry name" value="Histone deacetylase domain"/>
    <property type="match status" value="1"/>
</dbReference>
<comment type="similarity">
    <text evidence="2">Belongs to the histone deacetylase family.</text>
</comment>
<dbReference type="InterPro" id="IPR023696">
    <property type="entry name" value="Ureohydrolase_dom_sf"/>
</dbReference>
<dbReference type="AlphaFoldDB" id="A0A8J6QN36"/>
<dbReference type="InterPro" id="IPR000286">
    <property type="entry name" value="HDACs"/>
</dbReference>
<feature type="domain" description="N-acetyltransferase" evidence="6">
    <location>
        <begin position="9"/>
        <end position="203"/>
    </location>
</feature>
<evidence type="ECO:0000259" key="6">
    <source>
        <dbReference type="PROSITE" id="PS51186"/>
    </source>
</evidence>
<dbReference type="Gene3D" id="3.40.630.30">
    <property type="match status" value="1"/>
</dbReference>
<dbReference type="GO" id="GO:0016787">
    <property type="term" value="F:hydrolase activity"/>
    <property type="evidence" value="ECO:0007669"/>
    <property type="project" value="UniProtKB-KW"/>
</dbReference>
<dbReference type="InterPro" id="IPR037138">
    <property type="entry name" value="His_deacetylse_dom_sf"/>
</dbReference>
<reference evidence="7" key="1">
    <citation type="submission" date="2020-09" db="EMBL/GenBank/DDBJ databases">
        <title>Pelobacter alkaliphilus sp. nov., a novel anaerobic arsenate-reducing bacterium from terrestrial mud volcano.</title>
        <authorList>
            <person name="Khomyakova M.A."/>
            <person name="Merkel A.Y."/>
            <person name="Slobodkin A.I."/>
        </authorList>
    </citation>
    <scope>NUCLEOTIDE SEQUENCE</scope>
    <source>
        <strain evidence="7">M08fum</strain>
    </source>
</reference>
<dbReference type="GO" id="GO:0016747">
    <property type="term" value="F:acyltransferase activity, transferring groups other than amino-acyl groups"/>
    <property type="evidence" value="ECO:0007669"/>
    <property type="project" value="InterPro"/>
</dbReference>
<evidence type="ECO:0000256" key="1">
    <source>
        <dbReference type="ARBA" id="ARBA00001947"/>
    </source>
</evidence>
<accession>A0A8J6QN36</accession>
<evidence type="ECO:0000256" key="2">
    <source>
        <dbReference type="ARBA" id="ARBA00005947"/>
    </source>
</evidence>
<protein>
    <submittedName>
        <fullName evidence="7">Histone deacetylase family protein</fullName>
    </submittedName>
</protein>
<dbReference type="PROSITE" id="PS51186">
    <property type="entry name" value="GNAT"/>
    <property type="match status" value="1"/>
</dbReference>
<dbReference type="Proteomes" id="UP000632828">
    <property type="component" value="Unassembled WGS sequence"/>
</dbReference>
<comment type="cofactor">
    <cofactor evidence="1">
        <name>Zn(2+)</name>
        <dbReference type="ChEBI" id="CHEBI:29105"/>
    </cofactor>
</comment>
<name>A0A8J6QN36_9BACT</name>
<dbReference type="InterPro" id="IPR016181">
    <property type="entry name" value="Acyl_CoA_acyltransferase"/>
</dbReference>
<keyword evidence="3" id="KW-0479">Metal-binding</keyword>
<dbReference type="PANTHER" id="PTHR10625:SF17">
    <property type="entry name" value="HISTONE DEACETYLASE 8"/>
    <property type="match status" value="1"/>
</dbReference>
<evidence type="ECO:0000256" key="5">
    <source>
        <dbReference type="ARBA" id="ARBA00022833"/>
    </source>
</evidence>
<dbReference type="SUPFAM" id="SSF55729">
    <property type="entry name" value="Acyl-CoA N-acyltransferases (Nat)"/>
    <property type="match status" value="1"/>
</dbReference>
<sequence length="596" mass="66817">MFRIRRIYDTVLPVNQQAISQVQAILTSQFPDLNPKDINKLPDQLTNPLKYRFRSILSVAEGSKGDVKGFALLLHAADLNFCYLEYVSAAEKMTGRGIGGALYERIRNEARALGVLGIFMECLPDDPEFCRDPTILAQNKARLKFYEQYGARPITGSAYETPVKEGDDNPPYLVFDGLGDSAEPSQQEVKKIVRAILERKYAHLCPQTYIDMVVDSFTEDPVQLRGFRYVKKPISVVEDLARPVVDRQIALIVNDQHDIHHIRERGYVESPVRIRSILKEIEPTGLFYRAPVRRFAIHHLKKIHAADFVDYLKLMCSGLPEKKALYPYVFPIRNATRPPREKAIKAGYYCIDTFTPLTRNVYPAAKRAADCAMTAARLALAGQHLSYALVRPPGHHAEHRAFGGFCYFNNAAVAAQELCLQGKVAIIDIDYHHGNGTQNIFYRRSDVLTVSLHGHPRSAYPYFNGFEDETGEGEGKGFNMNIPLPEQLDGEGYATALDKALRRIKRFKPTFLVIALGLDTATGDPTGTWSLKPADFFANGRKLGGLGLPTLVIQEGGYDNRSLGKNARQFFQGLWEGSFGNVRPALEKTTRSKRSS</sequence>
<dbReference type="CDD" id="cd04301">
    <property type="entry name" value="NAT_SF"/>
    <property type="match status" value="1"/>
</dbReference>
<organism evidence="7 8">
    <name type="scientific">Pelovirga terrestris</name>
    <dbReference type="NCBI Taxonomy" id="2771352"/>
    <lineage>
        <taxon>Bacteria</taxon>
        <taxon>Pseudomonadati</taxon>
        <taxon>Thermodesulfobacteriota</taxon>
        <taxon>Desulfuromonadia</taxon>
        <taxon>Geobacterales</taxon>
        <taxon>Geobacteraceae</taxon>
        <taxon>Pelovirga</taxon>
    </lineage>
</organism>
<dbReference type="GO" id="GO:0004407">
    <property type="term" value="F:histone deacetylase activity"/>
    <property type="evidence" value="ECO:0007669"/>
    <property type="project" value="TreeGrafter"/>
</dbReference>
<dbReference type="PANTHER" id="PTHR10625">
    <property type="entry name" value="HISTONE DEACETYLASE HDAC1-RELATED"/>
    <property type="match status" value="1"/>
</dbReference>
<dbReference type="GO" id="GO:0046872">
    <property type="term" value="F:metal ion binding"/>
    <property type="evidence" value="ECO:0007669"/>
    <property type="project" value="UniProtKB-KW"/>
</dbReference>
<gene>
    <name evidence="7" type="ORF">ICT70_14195</name>
</gene>
<evidence type="ECO:0000313" key="7">
    <source>
        <dbReference type="EMBL" id="MBD1401809.1"/>
    </source>
</evidence>
<evidence type="ECO:0000256" key="3">
    <source>
        <dbReference type="ARBA" id="ARBA00022723"/>
    </source>
</evidence>
<keyword evidence="8" id="KW-1185">Reference proteome</keyword>
<dbReference type="EMBL" id="JACWUN010000022">
    <property type="protein sequence ID" value="MBD1401809.1"/>
    <property type="molecule type" value="Genomic_DNA"/>
</dbReference>
<evidence type="ECO:0000256" key="4">
    <source>
        <dbReference type="ARBA" id="ARBA00022801"/>
    </source>
</evidence>
<keyword evidence="4" id="KW-0378">Hydrolase</keyword>
<dbReference type="InterPro" id="IPR000182">
    <property type="entry name" value="GNAT_dom"/>
</dbReference>
<dbReference type="SUPFAM" id="SSF52768">
    <property type="entry name" value="Arginase/deacetylase"/>
    <property type="match status" value="1"/>
</dbReference>
<comment type="caution">
    <text evidence="7">The sequence shown here is derived from an EMBL/GenBank/DDBJ whole genome shotgun (WGS) entry which is preliminary data.</text>
</comment>
<dbReference type="Pfam" id="PF00850">
    <property type="entry name" value="Hist_deacetyl"/>
    <property type="match status" value="1"/>
</dbReference>
<dbReference type="InterPro" id="IPR023801">
    <property type="entry name" value="His_deacetylse_dom"/>
</dbReference>
<proteinExistence type="inferred from homology"/>
<dbReference type="GO" id="GO:0040029">
    <property type="term" value="P:epigenetic regulation of gene expression"/>
    <property type="evidence" value="ECO:0007669"/>
    <property type="project" value="TreeGrafter"/>
</dbReference>
<dbReference type="PRINTS" id="PR01270">
    <property type="entry name" value="HDASUPER"/>
</dbReference>